<dbReference type="AlphaFoldDB" id="A0A0R3URQ1"/>
<reference evidence="1 2" key="1">
    <citation type="submission" date="2018-10" db="EMBL/GenBank/DDBJ databases">
        <authorList>
            <consortium name="Pathogen Informatics"/>
        </authorList>
    </citation>
    <scope>NUCLEOTIDE SEQUENCE [LARGE SCALE GENOMIC DNA]</scope>
</reference>
<name>A0A0R3URQ1_MESCO</name>
<evidence type="ECO:0000313" key="2">
    <source>
        <dbReference type="Proteomes" id="UP000267029"/>
    </source>
</evidence>
<protein>
    <submittedName>
        <fullName evidence="1">Uncharacterized protein</fullName>
    </submittedName>
</protein>
<keyword evidence="2" id="KW-1185">Reference proteome</keyword>
<gene>
    <name evidence="1" type="ORF">MCOS_LOCUS10557</name>
</gene>
<organism evidence="1 2">
    <name type="scientific">Mesocestoides corti</name>
    <name type="common">Flatworm</name>
    <dbReference type="NCBI Taxonomy" id="53468"/>
    <lineage>
        <taxon>Eukaryota</taxon>
        <taxon>Metazoa</taxon>
        <taxon>Spiralia</taxon>
        <taxon>Lophotrochozoa</taxon>
        <taxon>Platyhelminthes</taxon>
        <taxon>Cestoda</taxon>
        <taxon>Eucestoda</taxon>
        <taxon>Cyclophyllidea</taxon>
        <taxon>Mesocestoididae</taxon>
        <taxon>Mesocestoides</taxon>
    </lineage>
</organism>
<sequence length="189" mass="21194">MSYLIDAELMKAGFCQQGNCPPQQQLTLLPVSTHFIPFEYGELIESASQACSRAQPAPLSNYDNMPTTANCNVNATEPPLANQMATVHLREMDFHCCSYFRRRCLRNVDSRLAIAANVLLLFSLQMSHGHVQMVSWCINITISDLRYGSSLHCESGDAPFGWRMPFADRWPVRTTVGFKSACHRHTAPP</sequence>
<dbReference type="Proteomes" id="UP000267029">
    <property type="component" value="Unassembled WGS sequence"/>
</dbReference>
<evidence type="ECO:0000313" key="1">
    <source>
        <dbReference type="EMBL" id="VDD84554.1"/>
    </source>
</evidence>
<proteinExistence type="predicted"/>
<dbReference type="EMBL" id="UXSR01006604">
    <property type="protein sequence ID" value="VDD84554.1"/>
    <property type="molecule type" value="Genomic_DNA"/>
</dbReference>
<accession>A0A0R3URQ1</accession>